<reference evidence="6 7" key="1">
    <citation type="submission" date="2019-02" db="EMBL/GenBank/DDBJ databases">
        <title>Deep-cultivation of Planctomycetes and their phenomic and genomic characterization uncovers novel biology.</title>
        <authorList>
            <person name="Wiegand S."/>
            <person name="Jogler M."/>
            <person name="Boedeker C."/>
            <person name="Pinto D."/>
            <person name="Vollmers J."/>
            <person name="Rivas-Marin E."/>
            <person name="Kohn T."/>
            <person name="Peeters S.H."/>
            <person name="Heuer A."/>
            <person name="Rast P."/>
            <person name="Oberbeckmann S."/>
            <person name="Bunk B."/>
            <person name="Jeske O."/>
            <person name="Meyerdierks A."/>
            <person name="Storesund J.E."/>
            <person name="Kallscheuer N."/>
            <person name="Luecker S."/>
            <person name="Lage O.M."/>
            <person name="Pohl T."/>
            <person name="Merkel B.J."/>
            <person name="Hornburger P."/>
            <person name="Mueller R.-W."/>
            <person name="Bruemmer F."/>
            <person name="Labrenz M."/>
            <person name="Spormann A.M."/>
            <person name="Op den Camp H."/>
            <person name="Overmann J."/>
            <person name="Amann R."/>
            <person name="Jetten M.S.M."/>
            <person name="Mascher T."/>
            <person name="Medema M.H."/>
            <person name="Devos D.P."/>
            <person name="Kaster A.-K."/>
            <person name="Ovreas L."/>
            <person name="Rohde M."/>
            <person name="Galperin M.Y."/>
            <person name="Jogler C."/>
        </authorList>
    </citation>
    <scope>NUCLEOTIDE SEQUENCE [LARGE SCALE GENOMIC DNA]</scope>
    <source>
        <strain evidence="6 7">HG66A1</strain>
    </source>
</reference>
<sequence>MADKKIDRRNFGKYLAGGTAAFLTGAASAADKQPLVDGVTRPSNTLILDGGGQSVWNSTAQHVRTRGWVSPDGKIFHEAARNIPIQEEDDVIVCGGGPAGFAAALAAARSGAKTRLLEVNGCVGGVWTAGALTLIIDAQKKPGIMHEILEKLEERDASNVLNNGSVAYDTEKTKLLLEDMLLEAGVKIQLHTRVVGAVTDINNRLSVIVTESKSGRQAWRAKSFIDCTGDGDMAAQAGCGYEFGQPGTGLTQPMSLMVLLTGVTTDGIAQFVRGDAEPRKLGNPKKNLLAEFQRAGVDPSYGGPTIFRVRDGLFAMMANHEYGTLSIDAAHVTDATLQARREVHKLVNSLKKLGDPWTNLEIIATAEQIGTREGRRILGRYYVSSEDLKNGARFDDAICHVRFGIDVHSTNPGKTKAIEKKPFKSKPYDIPLRALIARDVNGLMMAGRCISGDFIAHSSYRVTGNAVAMGEAAGVASAVAATSDKMPHEVPFSAVSKQLAQIRGEDQRQVKS</sequence>
<evidence type="ECO:0000313" key="6">
    <source>
        <dbReference type="EMBL" id="QDT20550.1"/>
    </source>
</evidence>
<dbReference type="GO" id="GO:0051539">
    <property type="term" value="F:4 iron, 4 sulfur cluster binding"/>
    <property type="evidence" value="ECO:0007669"/>
    <property type="project" value="UniProtKB-KW"/>
</dbReference>
<dbReference type="Pfam" id="PF12831">
    <property type="entry name" value="FAD_oxidored"/>
    <property type="match status" value="1"/>
</dbReference>
<dbReference type="AlphaFoldDB" id="A0A517PMG0"/>
<evidence type="ECO:0000256" key="5">
    <source>
        <dbReference type="ARBA" id="ARBA00023014"/>
    </source>
</evidence>
<dbReference type="PRINTS" id="PR00469">
    <property type="entry name" value="PNDRDTASEII"/>
</dbReference>
<dbReference type="PANTHER" id="PTHR43498:SF1">
    <property type="entry name" value="COB--COM HETERODISULFIDE REDUCTASE IRON-SULFUR SUBUNIT A"/>
    <property type="match status" value="1"/>
</dbReference>
<dbReference type="PANTHER" id="PTHR43498">
    <property type="entry name" value="FERREDOXIN:COB-COM HETERODISULFIDE REDUCTASE SUBUNIT A"/>
    <property type="match status" value="1"/>
</dbReference>
<dbReference type="InterPro" id="IPR006311">
    <property type="entry name" value="TAT_signal"/>
</dbReference>
<dbReference type="Proteomes" id="UP000320421">
    <property type="component" value="Chromosome"/>
</dbReference>
<evidence type="ECO:0000256" key="1">
    <source>
        <dbReference type="ARBA" id="ARBA00022485"/>
    </source>
</evidence>
<keyword evidence="7" id="KW-1185">Reference proteome</keyword>
<protein>
    <submittedName>
        <fullName evidence="6">Ribulose-1,5-biphosphate synthetase</fullName>
    </submittedName>
</protein>
<keyword evidence="1" id="KW-0004">4Fe-4S</keyword>
<evidence type="ECO:0000313" key="7">
    <source>
        <dbReference type="Proteomes" id="UP000320421"/>
    </source>
</evidence>
<dbReference type="GO" id="GO:0016491">
    <property type="term" value="F:oxidoreductase activity"/>
    <property type="evidence" value="ECO:0007669"/>
    <property type="project" value="UniProtKB-KW"/>
</dbReference>
<dbReference type="InterPro" id="IPR039650">
    <property type="entry name" value="HdrA-like"/>
</dbReference>
<dbReference type="PROSITE" id="PS51318">
    <property type="entry name" value="TAT"/>
    <property type="match status" value="1"/>
</dbReference>
<dbReference type="GO" id="GO:0046872">
    <property type="term" value="F:metal ion binding"/>
    <property type="evidence" value="ECO:0007669"/>
    <property type="project" value="UniProtKB-KW"/>
</dbReference>
<dbReference type="InterPro" id="IPR036188">
    <property type="entry name" value="FAD/NAD-bd_sf"/>
</dbReference>
<keyword evidence="2" id="KW-0479">Metal-binding</keyword>
<organism evidence="6 7">
    <name type="scientific">Gimesia chilikensis</name>
    <dbReference type="NCBI Taxonomy" id="2605989"/>
    <lineage>
        <taxon>Bacteria</taxon>
        <taxon>Pseudomonadati</taxon>
        <taxon>Planctomycetota</taxon>
        <taxon>Planctomycetia</taxon>
        <taxon>Planctomycetales</taxon>
        <taxon>Planctomycetaceae</taxon>
        <taxon>Gimesia</taxon>
    </lineage>
</organism>
<keyword evidence="5" id="KW-0411">Iron-sulfur</keyword>
<evidence type="ECO:0000256" key="3">
    <source>
        <dbReference type="ARBA" id="ARBA00023002"/>
    </source>
</evidence>
<keyword evidence="4" id="KW-0408">Iron</keyword>
<keyword evidence="3" id="KW-0560">Oxidoreductase</keyword>
<dbReference type="RefSeq" id="WP_197993981.1">
    <property type="nucleotide sequence ID" value="NZ_CP036266.1"/>
</dbReference>
<dbReference type="SUPFAM" id="SSF51905">
    <property type="entry name" value="FAD/NAD(P)-binding domain"/>
    <property type="match status" value="1"/>
</dbReference>
<dbReference type="Gene3D" id="3.50.50.60">
    <property type="entry name" value="FAD/NAD(P)-binding domain"/>
    <property type="match status" value="1"/>
</dbReference>
<proteinExistence type="predicted"/>
<name>A0A517PMG0_9PLAN</name>
<accession>A0A517PMG0</accession>
<dbReference type="EMBL" id="CP036266">
    <property type="protein sequence ID" value="QDT20550.1"/>
    <property type="molecule type" value="Genomic_DNA"/>
</dbReference>
<evidence type="ECO:0000256" key="4">
    <source>
        <dbReference type="ARBA" id="ARBA00023004"/>
    </source>
</evidence>
<gene>
    <name evidence="6" type="ORF">HG66A1_23360</name>
</gene>
<evidence type="ECO:0000256" key="2">
    <source>
        <dbReference type="ARBA" id="ARBA00022723"/>
    </source>
</evidence>